<gene>
    <name evidence="2" type="ORF">SAMN05216410_1170</name>
</gene>
<protein>
    <submittedName>
        <fullName evidence="2">Uncharacterized protein</fullName>
    </submittedName>
</protein>
<feature type="transmembrane region" description="Helical" evidence="1">
    <location>
        <begin position="18"/>
        <end position="38"/>
    </location>
</feature>
<reference evidence="2 3" key="1">
    <citation type="submission" date="2016-09" db="EMBL/GenBank/DDBJ databases">
        <authorList>
            <person name="Capua I."/>
            <person name="De Benedictis P."/>
            <person name="Joannis T."/>
            <person name="Lombin L.H."/>
            <person name="Cattoli G."/>
        </authorList>
    </citation>
    <scope>NUCLEOTIDE SEQUENCE [LARGE SCALE GENOMIC DNA]</scope>
    <source>
        <strain evidence="2 3">ISLP-3</strain>
    </source>
</reference>
<proteinExistence type="predicted"/>
<evidence type="ECO:0000313" key="3">
    <source>
        <dbReference type="Proteomes" id="UP000199039"/>
    </source>
</evidence>
<dbReference type="EMBL" id="FMYH01000001">
    <property type="protein sequence ID" value="SDB96346.1"/>
    <property type="molecule type" value="Genomic_DNA"/>
</dbReference>
<accession>A0A1G6HS76</accession>
<keyword evidence="1" id="KW-1133">Transmembrane helix</keyword>
<organism evidence="2 3">
    <name type="scientific">Sanguibacter gelidistatuariae</name>
    <dbReference type="NCBI Taxonomy" id="1814289"/>
    <lineage>
        <taxon>Bacteria</taxon>
        <taxon>Bacillati</taxon>
        <taxon>Actinomycetota</taxon>
        <taxon>Actinomycetes</taxon>
        <taxon>Micrococcales</taxon>
        <taxon>Sanguibacteraceae</taxon>
        <taxon>Sanguibacter</taxon>
    </lineage>
</organism>
<dbReference type="Proteomes" id="UP000199039">
    <property type="component" value="Unassembled WGS sequence"/>
</dbReference>
<keyword evidence="1" id="KW-0472">Membrane</keyword>
<evidence type="ECO:0000313" key="2">
    <source>
        <dbReference type="EMBL" id="SDB96346.1"/>
    </source>
</evidence>
<name>A0A1G6HS76_9MICO</name>
<keyword evidence="1" id="KW-0812">Transmembrane</keyword>
<dbReference type="AlphaFoldDB" id="A0A1G6HS76"/>
<sequence>MVFYRLPISGTVARHPHVFAACAVIVGLGAGLLTGALVGG</sequence>
<dbReference type="RefSeq" id="WP_281181295.1">
    <property type="nucleotide sequence ID" value="NZ_FMYH01000001.1"/>
</dbReference>
<evidence type="ECO:0000256" key="1">
    <source>
        <dbReference type="SAM" id="Phobius"/>
    </source>
</evidence>
<keyword evidence="3" id="KW-1185">Reference proteome</keyword>